<proteinExistence type="predicted"/>
<comment type="caution">
    <text evidence="8">The sequence shown here is derived from an EMBL/GenBank/DDBJ whole genome shotgun (WGS) entry which is preliminary data.</text>
</comment>
<sequence>MAVETMPKARVVLQQCLSAKLQIQPETDETPAKHVEINRGLVVYVCFLNDATEDILDKMVKNVLMTRLSEGGDRKLVSILDLPGDVLIIPQATLGGILKGKMMQYHKNIDKETGLKLYTNFVEMCEQSLTENSKNKGVDVCVKSGTYGNRQVFSCTTNGPYTHIIEF</sequence>
<dbReference type="InterPro" id="IPR023509">
    <property type="entry name" value="DTD-like_sf"/>
</dbReference>
<dbReference type="GO" id="GO:0051500">
    <property type="term" value="F:D-tyrosyl-tRNA(Tyr) deacylase activity"/>
    <property type="evidence" value="ECO:0007669"/>
    <property type="project" value="TreeGrafter"/>
</dbReference>
<name>A0AAN8Q0N9_PATCE</name>
<dbReference type="EC" id="3.1.1.96" evidence="3"/>
<evidence type="ECO:0000256" key="2">
    <source>
        <dbReference type="ARBA" id="ARBA00011738"/>
    </source>
</evidence>
<dbReference type="InterPro" id="IPR003732">
    <property type="entry name" value="Daa-tRNA_deacyls_DTD"/>
</dbReference>
<dbReference type="GO" id="GO:0005737">
    <property type="term" value="C:cytoplasm"/>
    <property type="evidence" value="ECO:0007669"/>
    <property type="project" value="UniProtKB-SubCell"/>
</dbReference>
<comment type="subcellular location">
    <subcellularLocation>
        <location evidence="1">Cytoplasm</location>
    </subcellularLocation>
</comment>
<accession>A0AAN8Q0N9</accession>
<dbReference type="PANTHER" id="PTHR10472">
    <property type="entry name" value="D-TYROSYL-TRNA TYR DEACYLASE"/>
    <property type="match status" value="1"/>
</dbReference>
<dbReference type="Pfam" id="PF02580">
    <property type="entry name" value="Tyr_Deacylase"/>
    <property type="match status" value="1"/>
</dbReference>
<evidence type="ECO:0000256" key="5">
    <source>
        <dbReference type="ARBA" id="ARBA00022801"/>
    </source>
</evidence>
<evidence type="ECO:0000256" key="7">
    <source>
        <dbReference type="ARBA" id="ARBA00048018"/>
    </source>
</evidence>
<keyword evidence="4" id="KW-0963">Cytoplasm</keyword>
<comment type="catalytic activity">
    <reaction evidence="7">
        <text>a D-aminoacyl-tRNA + H2O = a tRNA + a D-alpha-amino acid + H(+)</text>
        <dbReference type="Rhea" id="RHEA:13953"/>
        <dbReference type="Rhea" id="RHEA-COMP:10123"/>
        <dbReference type="Rhea" id="RHEA-COMP:10124"/>
        <dbReference type="ChEBI" id="CHEBI:15377"/>
        <dbReference type="ChEBI" id="CHEBI:15378"/>
        <dbReference type="ChEBI" id="CHEBI:59871"/>
        <dbReference type="ChEBI" id="CHEBI:78442"/>
        <dbReference type="ChEBI" id="CHEBI:79333"/>
        <dbReference type="EC" id="3.1.1.96"/>
    </reaction>
</comment>
<comment type="subunit">
    <text evidence="2">Homodimer.</text>
</comment>
<keyword evidence="9" id="KW-1185">Reference proteome</keyword>
<protein>
    <recommendedName>
        <fullName evidence="3">D-aminoacyl-tRNA deacylase</fullName>
        <ecNumber evidence="3">3.1.1.96</ecNumber>
    </recommendedName>
</protein>
<comment type="catalytic activity">
    <reaction evidence="6">
        <text>glycyl-tRNA(Ala) + H2O = tRNA(Ala) + glycine + H(+)</text>
        <dbReference type="Rhea" id="RHEA:53744"/>
        <dbReference type="Rhea" id="RHEA-COMP:9657"/>
        <dbReference type="Rhea" id="RHEA-COMP:13640"/>
        <dbReference type="ChEBI" id="CHEBI:15377"/>
        <dbReference type="ChEBI" id="CHEBI:15378"/>
        <dbReference type="ChEBI" id="CHEBI:57305"/>
        <dbReference type="ChEBI" id="CHEBI:78442"/>
        <dbReference type="ChEBI" id="CHEBI:78522"/>
        <dbReference type="EC" id="3.1.1.96"/>
    </reaction>
</comment>
<evidence type="ECO:0000256" key="3">
    <source>
        <dbReference type="ARBA" id="ARBA00013056"/>
    </source>
</evidence>
<dbReference type="EMBL" id="JAZGQO010000007">
    <property type="protein sequence ID" value="KAK6183296.1"/>
    <property type="molecule type" value="Genomic_DNA"/>
</dbReference>
<dbReference type="SUPFAM" id="SSF69500">
    <property type="entry name" value="DTD-like"/>
    <property type="match status" value="1"/>
</dbReference>
<evidence type="ECO:0000256" key="4">
    <source>
        <dbReference type="ARBA" id="ARBA00022490"/>
    </source>
</evidence>
<dbReference type="PANTHER" id="PTHR10472:SF1">
    <property type="entry name" value="D-AMINOACYL-TRNA DEACYLASE 2"/>
    <property type="match status" value="1"/>
</dbReference>
<dbReference type="Gene3D" id="3.50.80.10">
    <property type="entry name" value="D-tyrosyl-tRNA(Tyr) deacylase"/>
    <property type="match status" value="1"/>
</dbReference>
<evidence type="ECO:0000313" key="9">
    <source>
        <dbReference type="Proteomes" id="UP001347796"/>
    </source>
</evidence>
<evidence type="ECO:0000313" key="8">
    <source>
        <dbReference type="EMBL" id="KAK6183296.1"/>
    </source>
</evidence>
<evidence type="ECO:0000256" key="6">
    <source>
        <dbReference type="ARBA" id="ARBA00047676"/>
    </source>
</evidence>
<dbReference type="Proteomes" id="UP001347796">
    <property type="component" value="Unassembled WGS sequence"/>
</dbReference>
<evidence type="ECO:0000256" key="1">
    <source>
        <dbReference type="ARBA" id="ARBA00004496"/>
    </source>
</evidence>
<dbReference type="AlphaFoldDB" id="A0AAN8Q0N9"/>
<gene>
    <name evidence="8" type="ORF">SNE40_010802</name>
</gene>
<keyword evidence="5" id="KW-0378">Hydrolase</keyword>
<reference evidence="8 9" key="1">
    <citation type="submission" date="2024-01" db="EMBL/GenBank/DDBJ databases">
        <title>The genome of the rayed Mediterranean limpet Patella caerulea (Linnaeus, 1758).</title>
        <authorList>
            <person name="Anh-Thu Weber A."/>
            <person name="Halstead-Nussloch G."/>
        </authorList>
    </citation>
    <scope>NUCLEOTIDE SEQUENCE [LARGE SCALE GENOMIC DNA]</scope>
    <source>
        <strain evidence="8">AATW-2023a</strain>
        <tissue evidence="8">Whole specimen</tissue>
    </source>
</reference>
<organism evidence="8 9">
    <name type="scientific">Patella caerulea</name>
    <name type="common">Rayed Mediterranean limpet</name>
    <dbReference type="NCBI Taxonomy" id="87958"/>
    <lineage>
        <taxon>Eukaryota</taxon>
        <taxon>Metazoa</taxon>
        <taxon>Spiralia</taxon>
        <taxon>Lophotrochozoa</taxon>
        <taxon>Mollusca</taxon>
        <taxon>Gastropoda</taxon>
        <taxon>Patellogastropoda</taxon>
        <taxon>Patelloidea</taxon>
        <taxon>Patellidae</taxon>
        <taxon>Patella</taxon>
    </lineage>
</organism>